<dbReference type="InterPro" id="IPR013538">
    <property type="entry name" value="ASHA1/2-like_C"/>
</dbReference>
<gene>
    <name evidence="3" type="ORF">QGN17_12725</name>
</gene>
<accession>A0ABT6N2S9</accession>
<dbReference type="Pfam" id="PF08327">
    <property type="entry name" value="AHSA1"/>
    <property type="match status" value="1"/>
</dbReference>
<dbReference type="SUPFAM" id="SSF55961">
    <property type="entry name" value="Bet v1-like"/>
    <property type="match status" value="1"/>
</dbReference>
<name>A0ABT6N2S9_9SPHN</name>
<dbReference type="Gene3D" id="3.30.530.20">
    <property type="match status" value="1"/>
</dbReference>
<keyword evidence="4" id="KW-1185">Reference proteome</keyword>
<dbReference type="InterPro" id="IPR023393">
    <property type="entry name" value="START-like_dom_sf"/>
</dbReference>
<evidence type="ECO:0000256" key="1">
    <source>
        <dbReference type="ARBA" id="ARBA00006817"/>
    </source>
</evidence>
<dbReference type="CDD" id="cd07814">
    <property type="entry name" value="SRPBCC_CalC_Aha1-like"/>
    <property type="match status" value="1"/>
</dbReference>
<evidence type="ECO:0000313" key="4">
    <source>
        <dbReference type="Proteomes" id="UP001160625"/>
    </source>
</evidence>
<evidence type="ECO:0000259" key="2">
    <source>
        <dbReference type="Pfam" id="PF08327"/>
    </source>
</evidence>
<protein>
    <submittedName>
        <fullName evidence="3">SRPBCC domain-containing protein</fullName>
    </submittedName>
</protein>
<evidence type="ECO:0000313" key="3">
    <source>
        <dbReference type="EMBL" id="MDH7639595.1"/>
    </source>
</evidence>
<sequence length="163" mass="18173">MAPEFRITRRFAAPRDRVWEAWTRPEQLARWFGPKGVTTTVLSFDLRPGGGLHARMESADGGVMWARFVYREVVAPETLVWEHGFADEAGEFTASPFGGPWPLRLLTNVRFEEEGDATRLTLTWVPLEATAEEEAAFAAMMESMTGGWSGSFEQLDAFLADGA</sequence>
<dbReference type="EMBL" id="JARYGZ010000001">
    <property type="protein sequence ID" value="MDH7639595.1"/>
    <property type="molecule type" value="Genomic_DNA"/>
</dbReference>
<proteinExistence type="inferred from homology"/>
<reference evidence="3" key="1">
    <citation type="submission" date="2023-04" db="EMBL/GenBank/DDBJ databases">
        <title>Sphingomonas sp. MAHUQ-71 isolated from rice field.</title>
        <authorList>
            <person name="Huq M.A."/>
        </authorList>
    </citation>
    <scope>NUCLEOTIDE SEQUENCE</scope>
    <source>
        <strain evidence="3">MAHUQ-71</strain>
    </source>
</reference>
<comment type="similarity">
    <text evidence="1">Belongs to the AHA1 family.</text>
</comment>
<dbReference type="RefSeq" id="WP_281044859.1">
    <property type="nucleotide sequence ID" value="NZ_JARYGZ010000001.1"/>
</dbReference>
<comment type="caution">
    <text evidence="3">The sequence shown here is derived from an EMBL/GenBank/DDBJ whole genome shotgun (WGS) entry which is preliminary data.</text>
</comment>
<feature type="domain" description="Activator of Hsp90 ATPase homologue 1/2-like C-terminal" evidence="2">
    <location>
        <begin position="12"/>
        <end position="159"/>
    </location>
</feature>
<organism evidence="3 4">
    <name type="scientific">Sphingomonas oryzagri</name>
    <dbReference type="NCBI Taxonomy" id="3042314"/>
    <lineage>
        <taxon>Bacteria</taxon>
        <taxon>Pseudomonadati</taxon>
        <taxon>Pseudomonadota</taxon>
        <taxon>Alphaproteobacteria</taxon>
        <taxon>Sphingomonadales</taxon>
        <taxon>Sphingomonadaceae</taxon>
        <taxon>Sphingomonas</taxon>
    </lineage>
</organism>
<dbReference type="Proteomes" id="UP001160625">
    <property type="component" value="Unassembled WGS sequence"/>
</dbReference>